<feature type="region of interest" description="Disordered" evidence="9">
    <location>
        <begin position="620"/>
        <end position="703"/>
    </location>
</feature>
<dbReference type="Pfam" id="PF00169">
    <property type="entry name" value="PH"/>
    <property type="match status" value="2"/>
</dbReference>
<evidence type="ECO:0000256" key="2">
    <source>
        <dbReference type="ARBA" id="ARBA00022490"/>
    </source>
</evidence>
<proteinExistence type="predicted"/>
<feature type="compositionally biased region" description="Low complexity" evidence="9">
    <location>
        <begin position="549"/>
        <end position="559"/>
    </location>
</feature>
<feature type="compositionally biased region" description="Basic and acidic residues" evidence="9">
    <location>
        <begin position="183"/>
        <end position="198"/>
    </location>
</feature>
<keyword evidence="2" id="KW-0963">Cytoplasm</keyword>
<evidence type="ECO:0000256" key="1">
    <source>
        <dbReference type="ARBA" id="ARBA00004245"/>
    </source>
</evidence>
<dbReference type="SUPFAM" id="SSF50729">
    <property type="entry name" value="PH domain-like"/>
    <property type="match status" value="2"/>
</dbReference>
<dbReference type="InterPro" id="IPR013083">
    <property type="entry name" value="Znf_RING/FYVE/PHD"/>
</dbReference>
<feature type="compositionally biased region" description="Basic and acidic residues" evidence="9">
    <location>
        <begin position="289"/>
        <end position="301"/>
    </location>
</feature>
<feature type="compositionally biased region" description="Acidic residues" evidence="9">
    <location>
        <begin position="991"/>
        <end position="1003"/>
    </location>
</feature>
<dbReference type="InterPro" id="IPR011011">
    <property type="entry name" value="Znf_FYVE_PHD"/>
</dbReference>
<reference evidence="13" key="1">
    <citation type="submission" date="2021-01" db="UniProtKB">
        <authorList>
            <consortium name="EnsemblMetazoa"/>
        </authorList>
    </citation>
    <scope>IDENTIFICATION</scope>
</reference>
<feature type="compositionally biased region" description="Polar residues" evidence="9">
    <location>
        <begin position="359"/>
        <end position="371"/>
    </location>
</feature>
<dbReference type="Gene3D" id="3.30.40.10">
    <property type="entry name" value="Zinc/RING finger domain, C3HC4 (zinc finger)"/>
    <property type="match status" value="1"/>
</dbReference>
<feature type="compositionally biased region" description="Acidic residues" evidence="9">
    <location>
        <begin position="1"/>
        <end position="11"/>
    </location>
</feature>
<dbReference type="Gene3D" id="2.30.29.30">
    <property type="entry name" value="Pleckstrin-homology domain (PH domain)/Phosphotyrosine-binding domain (PTB)"/>
    <property type="match status" value="2"/>
</dbReference>
<dbReference type="Gene3D" id="1.20.900.10">
    <property type="entry name" value="Dbl homology (DH) domain"/>
    <property type="match status" value="1"/>
</dbReference>
<dbReference type="SUPFAM" id="SSF57903">
    <property type="entry name" value="FYVE/PHD zinc finger"/>
    <property type="match status" value="1"/>
</dbReference>
<accession>A0A7M5XDS7</accession>
<feature type="compositionally biased region" description="Basic and acidic residues" evidence="9">
    <location>
        <begin position="130"/>
        <end position="142"/>
    </location>
</feature>
<keyword evidence="5 8" id="KW-0863">Zinc-finger</keyword>
<evidence type="ECO:0000256" key="6">
    <source>
        <dbReference type="ARBA" id="ARBA00022833"/>
    </source>
</evidence>
<dbReference type="InterPro" id="IPR001849">
    <property type="entry name" value="PH_domain"/>
</dbReference>
<feature type="compositionally biased region" description="Pro residues" evidence="9">
    <location>
        <begin position="892"/>
        <end position="902"/>
    </location>
</feature>
<feature type="compositionally biased region" description="Low complexity" evidence="9">
    <location>
        <begin position="442"/>
        <end position="462"/>
    </location>
</feature>
<dbReference type="RefSeq" id="XP_066922382.1">
    <property type="nucleotide sequence ID" value="XM_067066281.1"/>
</dbReference>
<feature type="compositionally biased region" description="Basic and acidic residues" evidence="9">
    <location>
        <begin position="327"/>
        <end position="344"/>
    </location>
</feature>
<dbReference type="EnsemblMetazoa" id="CLYHEMT021686.1">
    <property type="protein sequence ID" value="CLYHEMP021686.1"/>
    <property type="gene ID" value="CLYHEMG021686"/>
</dbReference>
<dbReference type="InterPro" id="IPR017455">
    <property type="entry name" value="Znf_FYVE-rel"/>
</dbReference>
<keyword evidence="6" id="KW-0862">Zinc</keyword>
<dbReference type="PROSITE" id="PS50003">
    <property type="entry name" value="PH_DOMAIN"/>
    <property type="match status" value="2"/>
</dbReference>
<evidence type="ECO:0000256" key="4">
    <source>
        <dbReference type="ARBA" id="ARBA00022723"/>
    </source>
</evidence>
<evidence type="ECO:0000259" key="10">
    <source>
        <dbReference type="PROSITE" id="PS50003"/>
    </source>
</evidence>
<dbReference type="CDD" id="cd00160">
    <property type="entry name" value="RhoGEF"/>
    <property type="match status" value="1"/>
</dbReference>
<feature type="compositionally biased region" description="Low complexity" evidence="9">
    <location>
        <begin position="831"/>
        <end position="849"/>
    </location>
</feature>
<evidence type="ECO:0000313" key="14">
    <source>
        <dbReference type="Proteomes" id="UP000594262"/>
    </source>
</evidence>
<evidence type="ECO:0000259" key="12">
    <source>
        <dbReference type="PROSITE" id="PS50178"/>
    </source>
</evidence>
<dbReference type="SMART" id="SM00325">
    <property type="entry name" value="RhoGEF"/>
    <property type="match status" value="1"/>
</dbReference>
<feature type="compositionally biased region" description="Acidic residues" evidence="9">
    <location>
        <begin position="776"/>
        <end position="785"/>
    </location>
</feature>
<feature type="domain" description="FYVE-type" evidence="12">
    <location>
        <begin position="1369"/>
        <end position="1428"/>
    </location>
</feature>
<feature type="compositionally biased region" description="Basic and acidic residues" evidence="9">
    <location>
        <begin position="218"/>
        <end position="233"/>
    </location>
</feature>
<feature type="domain" description="DH" evidence="11">
    <location>
        <begin position="1019"/>
        <end position="1207"/>
    </location>
</feature>
<evidence type="ECO:0000256" key="8">
    <source>
        <dbReference type="PROSITE-ProRule" id="PRU00091"/>
    </source>
</evidence>
<dbReference type="GO" id="GO:0005085">
    <property type="term" value="F:guanyl-nucleotide exchange factor activity"/>
    <property type="evidence" value="ECO:0007669"/>
    <property type="project" value="UniProtKB-KW"/>
</dbReference>
<dbReference type="OrthoDB" id="245697at2759"/>
<feature type="compositionally biased region" description="Basic and acidic residues" evidence="9">
    <location>
        <begin position="35"/>
        <end position="51"/>
    </location>
</feature>
<comment type="subcellular location">
    <subcellularLocation>
        <location evidence="1">Cytoplasm</location>
        <location evidence="1">Cytoskeleton</location>
    </subcellularLocation>
</comment>
<dbReference type="InterPro" id="IPR011993">
    <property type="entry name" value="PH-like_dom_sf"/>
</dbReference>
<evidence type="ECO:0000256" key="5">
    <source>
        <dbReference type="ARBA" id="ARBA00022771"/>
    </source>
</evidence>
<evidence type="ECO:0000256" key="9">
    <source>
        <dbReference type="SAM" id="MobiDB-lite"/>
    </source>
</evidence>
<dbReference type="Pfam" id="PF01363">
    <property type="entry name" value="FYVE"/>
    <property type="match status" value="1"/>
</dbReference>
<feature type="region of interest" description="Disordered" evidence="9">
    <location>
        <begin position="981"/>
        <end position="1010"/>
    </location>
</feature>
<feature type="compositionally biased region" description="Polar residues" evidence="9">
    <location>
        <begin position="745"/>
        <end position="754"/>
    </location>
</feature>
<protein>
    <submittedName>
        <fullName evidence="13">Uncharacterized protein</fullName>
    </submittedName>
</protein>
<dbReference type="InterPro" id="IPR000306">
    <property type="entry name" value="Znf_FYVE"/>
</dbReference>
<dbReference type="PANTHER" id="PTHR12673">
    <property type="entry name" value="FACIOGENITAL DYSPLASIA PROTEIN"/>
    <property type="match status" value="1"/>
</dbReference>
<keyword evidence="14" id="KW-1185">Reference proteome</keyword>
<sequence>MDREEPQDEEKEPSAPPRRKSIKGKPVKRSIALIAEKDDTPIDIREEENTRPKTPLRPPKPSLPDKPVEATRPENQEEIVSKKDVPIDSKKAPLKPPPPKQKSDLSKSPSQKRAPIKPPPPAKSIQQIDNNKEIISKTKDSITSDITLKKPTTPEPEHKKAPRKPPQPNKLSHEDSALQSKQDTTELNKEKIIDEKQPEISQSPKVKKAPQKPPPPKQDQREPELPLPDKESELSNESKQTEISDSPKLEQKEVNEKSHKEPKTIPKKPPPPSQADKDLSKRTNSVSKKGPEKPRPPRIIKEGPSFPQLSEGKSTPQKPPPPKSPLRKTESTPEPSATKKERPPIPKSPSLKARKPIGENQSMSEEQNTLSPPKARPRPVPRPRKNDDKPAITPVPTPRRKESENNNDNKEQSSNNKMEQSSTIKDNSTKEDDVTKTGNEASTVDTLTLDPDTPVSIDTSSTVDKDSKTSDISSTIDTDETLSMEPKTSDSPHKTSGVKQKSRTPAPYENIEVQSPAKSPKKNVYVNVEVDGEQALIKEETGGDQIYDSPMSPSSKMSKTLPNPITKETITSNDVNLVEESLYDAPASSATKTLSSTTFDSSVKTLSYDQQQSLMEQEALYDAPPRSPTKPINMNRSDSQDSIDESTGDAIYDAPQFPIKSHGHTIKPHENTVDPHVNMTSPHRNTPKSNAPSPPLQEQPQEENIYAAPTNPVTVDSQDAGFDKDRVIDLQSKKKYRAPLPPSCPTATLSNIAQRPTPMNPNAPVVSYSMMRSEEEQGGDGEEETIYSNIEGQEEEESLYSAPLSTPVKKPPTPPWSDKSRTLSDLSLATSSGSARSSMASSRSSRGSSVMAYEDIPEYKVPGMKTEAGLDSTASTPSSFRDSKYVDMTMSSPPPPTKPPRPGSMTKRPDSGYETVAPPPQSPSRAEIQKRSLPPRPPVPKSALQQQQQPQIDDEKENIAVETMSHETALDSNFYQSVDSLRREGLQSEELSSDSDSESEDENTSNVAEDSKGFENKSKLFYIAYEILTTEKTFVEALALICDDFGVSLKGALEKNSRLLPENGYTLMFLNIESIYELDKKFLHDLEERMENWEMFKKIGDLVRGYCHFLKMYTTYIKGYDNAMAMYHDQINNNMKFSQLVKEFEKSKKAKNLKLTTYLLKPIQRIPSYRLLLKEYLKHLPDDNVDYNDIKESVAIVSDVANHINESMKEGEKFQEVLRIQSQIENRNDIIKPGRFLIKEGMLLKLSRKELQQRTFILFTDSLLYCAHLGHGQLKLILELPLAGMLVQFPDSQELSIEFSVISTKRSFLLNASSPKEREDWVAALQEAINVANKKIGTFTVNRNSDESGSFQSSISSDIGVIAPPWIPDSRVTMCQVCTTQFNVYNRRHHCRGCGKVVCKTCSSFEAPLTYMRNESARVCEKCYDVLLENIKSLDEETKGTLTAKFKNGKAKKKSKKRVENLPSTLTEINAQQEGIANSGFLRLKRGTKKEKRCWFVLKEHVLYLYKAASDPAAHTTIPVLGYQLDITGNWDEEDFGFQLSHAGVKESLVFHADNRSSAERWVHCFCKATALETT</sequence>
<dbReference type="PROSITE" id="PS50010">
    <property type="entry name" value="DH_2"/>
    <property type="match status" value="1"/>
</dbReference>
<evidence type="ECO:0000313" key="13">
    <source>
        <dbReference type="EnsemblMetazoa" id="CLYHEMP021686.1"/>
    </source>
</evidence>
<feature type="compositionally biased region" description="Basic and acidic residues" evidence="9">
    <location>
        <begin position="399"/>
        <end position="411"/>
    </location>
</feature>
<feature type="compositionally biased region" description="Basic and acidic residues" evidence="9">
    <location>
        <begin position="239"/>
        <end position="264"/>
    </location>
</feature>
<evidence type="ECO:0000256" key="3">
    <source>
        <dbReference type="ARBA" id="ARBA00022658"/>
    </source>
</evidence>
<feature type="compositionally biased region" description="Basic residues" evidence="9">
    <location>
        <begin position="17"/>
        <end position="28"/>
    </location>
</feature>
<keyword evidence="4" id="KW-0479">Metal-binding</keyword>
<dbReference type="GO" id="GO:0005737">
    <property type="term" value="C:cytoplasm"/>
    <property type="evidence" value="ECO:0007669"/>
    <property type="project" value="TreeGrafter"/>
</dbReference>
<dbReference type="Proteomes" id="UP000594262">
    <property type="component" value="Unplaced"/>
</dbReference>
<dbReference type="SMART" id="SM00233">
    <property type="entry name" value="PH"/>
    <property type="match status" value="2"/>
</dbReference>
<dbReference type="GO" id="GO:0008270">
    <property type="term" value="F:zinc ion binding"/>
    <property type="evidence" value="ECO:0007669"/>
    <property type="project" value="UniProtKB-KW"/>
</dbReference>
<evidence type="ECO:0000259" key="11">
    <source>
        <dbReference type="PROSITE" id="PS50010"/>
    </source>
</evidence>
<organism evidence="13 14">
    <name type="scientific">Clytia hemisphaerica</name>
    <dbReference type="NCBI Taxonomy" id="252671"/>
    <lineage>
        <taxon>Eukaryota</taxon>
        <taxon>Metazoa</taxon>
        <taxon>Cnidaria</taxon>
        <taxon>Hydrozoa</taxon>
        <taxon>Hydroidolina</taxon>
        <taxon>Leptothecata</taxon>
        <taxon>Obeliida</taxon>
        <taxon>Clytiidae</taxon>
        <taxon>Clytia</taxon>
    </lineage>
</organism>
<feature type="compositionally biased region" description="Polar residues" evidence="9">
    <location>
        <begin position="678"/>
        <end position="691"/>
    </location>
</feature>
<dbReference type="SMART" id="SM00064">
    <property type="entry name" value="FYVE"/>
    <property type="match status" value="1"/>
</dbReference>
<evidence type="ECO:0000256" key="7">
    <source>
        <dbReference type="ARBA" id="ARBA00023212"/>
    </source>
</evidence>
<feature type="compositionally biased region" description="Pro residues" evidence="9">
    <location>
        <begin position="55"/>
        <end position="64"/>
    </location>
</feature>
<feature type="region of interest" description="Disordered" evidence="9">
    <location>
        <begin position="535"/>
        <end position="567"/>
    </location>
</feature>
<feature type="region of interest" description="Disordered" evidence="9">
    <location>
        <begin position="733"/>
        <end position="954"/>
    </location>
</feature>
<dbReference type="InterPro" id="IPR051092">
    <property type="entry name" value="FYVE_RhoGEF_PH"/>
</dbReference>
<feature type="domain" description="PH" evidence="10">
    <location>
        <begin position="1475"/>
        <end position="1571"/>
    </location>
</feature>
<feature type="domain" description="PH" evidence="10">
    <location>
        <begin position="1236"/>
        <end position="1330"/>
    </location>
</feature>
<keyword evidence="3" id="KW-0344">Guanine-nucleotide releasing factor</keyword>
<dbReference type="InterPro" id="IPR035899">
    <property type="entry name" value="DBL_dom_sf"/>
</dbReference>
<dbReference type="GeneID" id="136809734"/>
<dbReference type="Pfam" id="PF00621">
    <property type="entry name" value="RhoGEF"/>
    <property type="match status" value="1"/>
</dbReference>
<name>A0A7M5XDS7_9CNID</name>
<dbReference type="PROSITE" id="PS50178">
    <property type="entry name" value="ZF_FYVE"/>
    <property type="match status" value="1"/>
</dbReference>
<dbReference type="PANTHER" id="PTHR12673:SF267">
    <property type="entry name" value="PROTEIN CBG10230"/>
    <property type="match status" value="1"/>
</dbReference>
<dbReference type="InterPro" id="IPR000219">
    <property type="entry name" value="DH_dom"/>
</dbReference>
<feature type="compositionally biased region" description="Basic and acidic residues" evidence="9">
    <location>
        <begin position="66"/>
        <end position="91"/>
    </location>
</feature>
<dbReference type="GO" id="GO:0005856">
    <property type="term" value="C:cytoskeleton"/>
    <property type="evidence" value="ECO:0007669"/>
    <property type="project" value="UniProtKB-SubCell"/>
</dbReference>
<keyword evidence="7" id="KW-0206">Cytoskeleton</keyword>
<feature type="region of interest" description="Disordered" evidence="9">
    <location>
        <begin position="1"/>
        <end position="522"/>
    </location>
</feature>
<dbReference type="SUPFAM" id="SSF48065">
    <property type="entry name" value="DBL homology domain (DH-domain)"/>
    <property type="match status" value="1"/>
</dbReference>